<keyword evidence="2" id="KW-1185">Reference proteome</keyword>
<protein>
    <submittedName>
        <fullName evidence="1">Uncharacterized protein</fullName>
    </submittedName>
</protein>
<sequence>MSHHGLLNCALPRKTILRLRHGCCTAAGAAPVEVNSPDLDQIFERILLKIINLALNFGGNTPLAG</sequence>
<comment type="caution">
    <text evidence="1">The sequence shown here is derived from an EMBL/GenBank/DDBJ whole genome shotgun (WGS) entry which is preliminary data.</text>
</comment>
<gene>
    <name evidence="1" type="ORF">DI396_03190</name>
</gene>
<dbReference type="AlphaFoldDB" id="A0A2V4NVI4"/>
<organism evidence="1 2">
    <name type="scientific">Litorivita pollutaquae</name>
    <dbReference type="NCBI Taxonomy" id="2200892"/>
    <lineage>
        <taxon>Bacteria</taxon>
        <taxon>Pseudomonadati</taxon>
        <taxon>Pseudomonadota</taxon>
        <taxon>Alphaproteobacteria</taxon>
        <taxon>Rhodobacterales</taxon>
        <taxon>Paracoccaceae</taxon>
        <taxon>Litorivita</taxon>
    </lineage>
</organism>
<name>A0A2V4NVI4_9RHOB</name>
<reference evidence="1 2" key="1">
    <citation type="submission" date="2018-05" db="EMBL/GenBank/DDBJ databases">
        <title>Oceanovita maritima gen. nov., sp. nov., a marine bacterium in the family Rhodobacteraceae isolated from surface seawater of Lundu port Xiamen, China.</title>
        <authorList>
            <person name="Hetharua B.H."/>
            <person name="Min D."/>
            <person name="Liao H."/>
            <person name="Tian Y."/>
        </authorList>
    </citation>
    <scope>NUCLEOTIDE SEQUENCE [LARGE SCALE GENOMIC DNA]</scope>
    <source>
        <strain evidence="1 2">FSX-11</strain>
    </source>
</reference>
<evidence type="ECO:0000313" key="2">
    <source>
        <dbReference type="Proteomes" id="UP000248012"/>
    </source>
</evidence>
<evidence type="ECO:0000313" key="1">
    <source>
        <dbReference type="EMBL" id="PYC49076.1"/>
    </source>
</evidence>
<proteinExistence type="predicted"/>
<dbReference type="EMBL" id="QFVT01000002">
    <property type="protein sequence ID" value="PYC49076.1"/>
    <property type="molecule type" value="Genomic_DNA"/>
</dbReference>
<accession>A0A2V4NVI4</accession>
<dbReference type="Proteomes" id="UP000248012">
    <property type="component" value="Unassembled WGS sequence"/>
</dbReference>